<dbReference type="EMBL" id="JAEQMY010000008">
    <property type="protein sequence ID" value="MBL0403768.1"/>
    <property type="molecule type" value="Genomic_DNA"/>
</dbReference>
<reference evidence="1" key="1">
    <citation type="submission" date="2021-01" db="EMBL/GenBank/DDBJ databases">
        <title>Microvirga sp.</title>
        <authorList>
            <person name="Kim M.K."/>
        </authorList>
    </citation>
    <scope>NUCLEOTIDE SEQUENCE</scope>
    <source>
        <strain evidence="1">5420S-16</strain>
    </source>
</reference>
<gene>
    <name evidence="1" type="ORF">JKG68_07320</name>
</gene>
<keyword evidence="2" id="KW-1185">Reference proteome</keyword>
<organism evidence="1 2">
    <name type="scientific">Microvirga aerilata</name>
    <dbReference type="NCBI Taxonomy" id="670292"/>
    <lineage>
        <taxon>Bacteria</taxon>
        <taxon>Pseudomonadati</taxon>
        <taxon>Pseudomonadota</taxon>
        <taxon>Alphaproteobacteria</taxon>
        <taxon>Hyphomicrobiales</taxon>
        <taxon>Methylobacteriaceae</taxon>
        <taxon>Microvirga</taxon>
    </lineage>
</organism>
<dbReference type="RefSeq" id="WP_202057487.1">
    <property type="nucleotide sequence ID" value="NZ_JAEQMY010000008.1"/>
</dbReference>
<evidence type="ECO:0000313" key="1">
    <source>
        <dbReference type="EMBL" id="MBL0403768.1"/>
    </source>
</evidence>
<evidence type="ECO:0000313" key="2">
    <source>
        <dbReference type="Proteomes" id="UP000605848"/>
    </source>
</evidence>
<protein>
    <submittedName>
        <fullName evidence="1">Uncharacterized protein</fullName>
    </submittedName>
</protein>
<proteinExistence type="predicted"/>
<dbReference type="AlphaFoldDB" id="A0A937CWJ9"/>
<comment type="caution">
    <text evidence="1">The sequence shown here is derived from an EMBL/GenBank/DDBJ whole genome shotgun (WGS) entry which is preliminary data.</text>
</comment>
<sequence>MKRVIPSFGLGLAMAGSVQAQTEGKQIFACIEQDSAGFNDSGQGYRRSGFNGQKFTMLLKGNSLAIKDPTAIKSGITESVLSCSVPYPLIPDMV</sequence>
<accession>A0A937CWJ9</accession>
<dbReference type="Proteomes" id="UP000605848">
    <property type="component" value="Unassembled WGS sequence"/>
</dbReference>
<name>A0A937CWJ9_9HYPH</name>